<reference evidence="4 5" key="1">
    <citation type="submission" date="2019-07" db="EMBL/GenBank/DDBJ databases">
        <title>Whole genome shotgun sequence of Acetobacter oeni NBRC 105207.</title>
        <authorList>
            <person name="Hosoyama A."/>
            <person name="Uohara A."/>
            <person name="Ohji S."/>
            <person name="Ichikawa N."/>
        </authorList>
    </citation>
    <scope>NUCLEOTIDE SEQUENCE [LARGE SCALE GENOMIC DNA]</scope>
    <source>
        <strain evidence="4 5">NBRC 105207</strain>
    </source>
</reference>
<dbReference type="EMBL" id="BJYG01000040">
    <property type="protein sequence ID" value="GEN64367.1"/>
    <property type="molecule type" value="Genomic_DNA"/>
</dbReference>
<dbReference type="RefSeq" id="WP_242012065.1">
    <property type="nucleotide sequence ID" value="NZ_BJYG01000040.1"/>
</dbReference>
<evidence type="ECO:0000256" key="2">
    <source>
        <dbReference type="SAM" id="SignalP"/>
    </source>
</evidence>
<dbReference type="Pfam" id="PF03807">
    <property type="entry name" value="F420_oxidored"/>
    <property type="match status" value="1"/>
</dbReference>
<gene>
    <name evidence="4" type="ORF">AOE01nite_25910</name>
</gene>
<dbReference type="InterPro" id="IPR051267">
    <property type="entry name" value="STEAP_metalloreductase"/>
</dbReference>
<dbReference type="InterPro" id="IPR028939">
    <property type="entry name" value="P5C_Rdtase_cat_N"/>
</dbReference>
<protein>
    <recommendedName>
        <fullName evidence="3">Pyrroline-5-carboxylate reductase catalytic N-terminal domain-containing protein</fullName>
    </recommendedName>
</protein>
<feature type="chain" id="PRO_5021979112" description="Pyrroline-5-carboxylate reductase catalytic N-terminal domain-containing protein" evidence="2">
    <location>
        <begin position="31"/>
        <end position="251"/>
    </location>
</feature>
<dbReference type="PANTHER" id="PTHR14239:SF10">
    <property type="entry name" value="REDUCTASE"/>
    <property type="match status" value="1"/>
</dbReference>
<dbReference type="InterPro" id="IPR006311">
    <property type="entry name" value="TAT_signal"/>
</dbReference>
<feature type="signal peptide" evidence="2">
    <location>
        <begin position="1"/>
        <end position="30"/>
    </location>
</feature>
<organism evidence="4 5">
    <name type="scientific">Acetobacter oeni</name>
    <dbReference type="NCBI Taxonomy" id="304077"/>
    <lineage>
        <taxon>Bacteria</taxon>
        <taxon>Pseudomonadati</taxon>
        <taxon>Pseudomonadota</taxon>
        <taxon>Alphaproteobacteria</taxon>
        <taxon>Acetobacterales</taxon>
        <taxon>Acetobacteraceae</taxon>
        <taxon>Acetobacter</taxon>
    </lineage>
</organism>
<keyword evidence="1" id="KW-0560">Oxidoreductase</keyword>
<dbReference type="Gene3D" id="3.40.50.720">
    <property type="entry name" value="NAD(P)-binding Rossmann-like Domain"/>
    <property type="match status" value="1"/>
</dbReference>
<dbReference type="SUPFAM" id="SSF51735">
    <property type="entry name" value="NAD(P)-binding Rossmann-fold domains"/>
    <property type="match status" value="1"/>
</dbReference>
<feature type="domain" description="Pyrroline-5-carboxylate reductase catalytic N-terminal" evidence="3">
    <location>
        <begin position="45"/>
        <end position="136"/>
    </location>
</feature>
<dbReference type="PROSITE" id="PS51318">
    <property type="entry name" value="TAT"/>
    <property type="match status" value="1"/>
</dbReference>
<dbReference type="GO" id="GO:0016491">
    <property type="term" value="F:oxidoreductase activity"/>
    <property type="evidence" value="ECO:0007669"/>
    <property type="project" value="UniProtKB-KW"/>
</dbReference>
<sequence>MVQPDRTRRKFLAAIPLLAAMPFLPRRANAAGKQALVSGTVQPLKIGFIGSGQVGSTLASFWVKANHPVMLSARSLSEAQSVATRLGGGATAGIPQQAAAFADVIVLAVPYGALPAVAKDLGAAVSGKIVLDVTNPYAWRDGGIATEAGREGAGAVTARYFPQARIVRGFNSIAMTALRAGARETPPIAVPLAGNDQDALAVICGLAREAGFEPVVTGDLATAKLFQPGNPGFEAVTTAPALRAVLGLKAS</sequence>
<accession>A0A511XN52</accession>
<evidence type="ECO:0000313" key="4">
    <source>
        <dbReference type="EMBL" id="GEN64367.1"/>
    </source>
</evidence>
<keyword evidence="5" id="KW-1185">Reference proteome</keyword>
<dbReference type="Proteomes" id="UP000321746">
    <property type="component" value="Unassembled WGS sequence"/>
</dbReference>
<dbReference type="PANTHER" id="PTHR14239">
    <property type="entry name" value="DUDULIN-RELATED"/>
    <property type="match status" value="1"/>
</dbReference>
<evidence type="ECO:0000256" key="1">
    <source>
        <dbReference type="ARBA" id="ARBA00023002"/>
    </source>
</evidence>
<comment type="caution">
    <text evidence="4">The sequence shown here is derived from an EMBL/GenBank/DDBJ whole genome shotgun (WGS) entry which is preliminary data.</text>
</comment>
<keyword evidence="2" id="KW-0732">Signal</keyword>
<dbReference type="AlphaFoldDB" id="A0A511XN52"/>
<dbReference type="InterPro" id="IPR036291">
    <property type="entry name" value="NAD(P)-bd_dom_sf"/>
</dbReference>
<name>A0A511XN52_9PROT</name>
<proteinExistence type="predicted"/>
<evidence type="ECO:0000313" key="5">
    <source>
        <dbReference type="Proteomes" id="UP000321746"/>
    </source>
</evidence>
<evidence type="ECO:0000259" key="3">
    <source>
        <dbReference type="Pfam" id="PF03807"/>
    </source>
</evidence>